<dbReference type="Proteomes" id="UP000284403">
    <property type="component" value="Unassembled WGS sequence"/>
</dbReference>
<protein>
    <submittedName>
        <fullName evidence="1">Uncharacterized protein</fullName>
    </submittedName>
</protein>
<organism evidence="1 2">
    <name type="scientific">Trypanosoma conorhini</name>
    <dbReference type="NCBI Taxonomy" id="83891"/>
    <lineage>
        <taxon>Eukaryota</taxon>
        <taxon>Discoba</taxon>
        <taxon>Euglenozoa</taxon>
        <taxon>Kinetoplastea</taxon>
        <taxon>Metakinetoplastina</taxon>
        <taxon>Trypanosomatida</taxon>
        <taxon>Trypanosomatidae</taxon>
        <taxon>Trypanosoma</taxon>
    </lineage>
</organism>
<accession>A0A422MNL0</accession>
<dbReference type="RefSeq" id="XP_029222813.1">
    <property type="nucleotide sequence ID" value="XM_029377094.1"/>
</dbReference>
<sequence length="149" mass="16837">MKIINDISAHPTRFVCVAPSTGLTVLQPEGEAYDGAGHTDKKRGWSKESFETHAHSLSMQGRAEIERKRSGNIFKRKATEGQAELRAHRIVAVCRRRQTVACIRIHLLRRIWSVGKGRLFLPLRTRLHTAPLLKHHATEPAVLQVHINT</sequence>
<comment type="caution">
    <text evidence="1">The sequence shown here is derived from an EMBL/GenBank/DDBJ whole genome shotgun (WGS) entry which is preliminary data.</text>
</comment>
<reference evidence="1 2" key="1">
    <citation type="journal article" date="2018" name="BMC Genomics">
        <title>Genomic comparison of Trypanosoma conorhini and Trypanosoma rangeli to Trypanosoma cruzi strains of high and low virulence.</title>
        <authorList>
            <person name="Bradwell K.R."/>
            <person name="Koparde V.N."/>
            <person name="Matveyev A.V."/>
            <person name="Serrano M.G."/>
            <person name="Alves J.M."/>
            <person name="Parikh H."/>
            <person name="Huang B."/>
            <person name="Lee V."/>
            <person name="Espinosa-Alvarez O."/>
            <person name="Ortiz P.A."/>
            <person name="Costa-Martins A.G."/>
            <person name="Teixeira M.M."/>
            <person name="Buck G.A."/>
        </authorList>
    </citation>
    <scope>NUCLEOTIDE SEQUENCE [LARGE SCALE GENOMIC DNA]</scope>
    <source>
        <strain evidence="1 2">025E</strain>
    </source>
</reference>
<dbReference type="AlphaFoldDB" id="A0A422MNL0"/>
<proteinExistence type="predicted"/>
<dbReference type="EMBL" id="MKKU01001643">
    <property type="protein sequence ID" value="RNE94806.1"/>
    <property type="molecule type" value="Genomic_DNA"/>
</dbReference>
<dbReference type="GeneID" id="40323928"/>
<name>A0A422MNL0_9TRYP</name>
<evidence type="ECO:0000313" key="2">
    <source>
        <dbReference type="Proteomes" id="UP000284403"/>
    </source>
</evidence>
<evidence type="ECO:0000313" key="1">
    <source>
        <dbReference type="EMBL" id="RNE94806.1"/>
    </source>
</evidence>
<keyword evidence="2" id="KW-1185">Reference proteome</keyword>
<gene>
    <name evidence="1" type="ORF">Tco025E_10317</name>
</gene>